<dbReference type="SMART" id="SM00318">
    <property type="entry name" value="SNc"/>
    <property type="match status" value="1"/>
</dbReference>
<dbReference type="EMBL" id="FQNF01000040">
    <property type="protein sequence ID" value="SGZ40142.1"/>
    <property type="molecule type" value="Genomic_DNA"/>
</dbReference>
<evidence type="ECO:0000256" key="10">
    <source>
        <dbReference type="SAM" id="MobiDB-lite"/>
    </source>
</evidence>
<evidence type="ECO:0000256" key="5">
    <source>
        <dbReference type="ARBA" id="ARBA00014651"/>
    </source>
</evidence>
<dbReference type="GO" id="GO:0005739">
    <property type="term" value="C:mitochondrion"/>
    <property type="evidence" value="ECO:0007669"/>
    <property type="project" value="UniProtKB-SubCell"/>
</dbReference>
<dbReference type="AlphaFoldDB" id="A0A1L0FKM7"/>
<sequence>MVLISMNTPRILKKKDATKPLVTQSEVTSVLICSAILAATFLGLFSGFNRYLARYEQASDIPKVFFQDRNLASNMGNKNGKWLYGKVLSVGDGDNFNFYHMPGGILGGWGLIRSEPQLKLNMIKNQAKKTSRSTQNNDNLLTSAWKLISGNSELKTTKKSNNKKHKKPKTTSPNNRQAKTIAWYNDLYNNWFTDKTTSSYFMSLPIYYVNNYKHKTISVRLCGIDAPERSHFGSKAQPFSDEAMNFLKHTLLNKKLYIKPLEIDRYGRCVARVLYRDNFLSKQKDISLEMLKLGLATTFESKGKIDFDGQEEIYKKAELESKKKKRGMWRLKKLESPAEFKRKLREAK</sequence>
<evidence type="ECO:0000256" key="3">
    <source>
        <dbReference type="ARBA" id="ARBA00005435"/>
    </source>
</evidence>
<dbReference type="PROSITE" id="PS50830">
    <property type="entry name" value="TNASE_3"/>
    <property type="match status" value="1"/>
</dbReference>
<dbReference type="GO" id="GO:0016020">
    <property type="term" value="C:membrane"/>
    <property type="evidence" value="ECO:0007669"/>
    <property type="project" value="UniProtKB-SubCell"/>
</dbReference>
<keyword evidence="11" id="KW-1133">Transmembrane helix</keyword>
<dbReference type="GO" id="GO:0016787">
    <property type="term" value="F:hydrolase activity"/>
    <property type="evidence" value="ECO:0007669"/>
    <property type="project" value="UniProtKB-KW"/>
</dbReference>
<comment type="subcellular location">
    <subcellularLocation>
        <location evidence="1">Membrane</location>
        <topology evidence="1">Single-pass membrane protein</topology>
    </subcellularLocation>
    <subcellularLocation>
        <location evidence="2">Mitochondrion</location>
    </subcellularLocation>
</comment>
<evidence type="ECO:0000256" key="6">
    <source>
        <dbReference type="ARBA" id="ARBA00022722"/>
    </source>
</evidence>
<evidence type="ECO:0000313" key="14">
    <source>
        <dbReference type="Proteomes" id="UP000183365"/>
    </source>
</evidence>
<evidence type="ECO:0000256" key="8">
    <source>
        <dbReference type="ARBA" id="ARBA00022801"/>
    </source>
</evidence>
<dbReference type="VEuPathDB" id="FungiDB:HGUI_02342"/>
<dbReference type="Pfam" id="PF00565">
    <property type="entry name" value="SNase"/>
    <property type="match status" value="1"/>
</dbReference>
<feature type="compositionally biased region" description="Basic residues" evidence="10">
    <location>
        <begin position="157"/>
        <end position="169"/>
    </location>
</feature>
<keyword evidence="11" id="KW-0812">Transmembrane</keyword>
<proteinExistence type="inferred from homology"/>
<protein>
    <recommendedName>
        <fullName evidence="4">Probable endonuclease LCL3</fullName>
    </recommendedName>
    <alternativeName>
        <fullName evidence="5">Probable endonuclease lcl3</fullName>
    </alternativeName>
</protein>
<dbReference type="InterPro" id="IPR016071">
    <property type="entry name" value="Staphylococal_nuclease_OB-fold"/>
</dbReference>
<reference evidence="14" key="1">
    <citation type="submission" date="2016-11" db="EMBL/GenBank/DDBJ databases">
        <authorList>
            <person name="Guldener U."/>
        </authorList>
    </citation>
    <scope>NUCLEOTIDE SEQUENCE [LARGE SCALE GENOMIC DNA]</scope>
</reference>
<feature type="transmembrane region" description="Helical" evidence="11">
    <location>
        <begin position="27"/>
        <end position="48"/>
    </location>
</feature>
<dbReference type="GO" id="GO:0004519">
    <property type="term" value="F:endonuclease activity"/>
    <property type="evidence" value="ECO:0007669"/>
    <property type="project" value="UniProtKB-KW"/>
</dbReference>
<evidence type="ECO:0000313" key="13">
    <source>
        <dbReference type="EMBL" id="SGZ40142.1"/>
    </source>
</evidence>
<dbReference type="InterPro" id="IPR035437">
    <property type="entry name" value="SNase_OB-fold_sf"/>
</dbReference>
<dbReference type="OrthoDB" id="430293at2759"/>
<evidence type="ECO:0000256" key="4">
    <source>
        <dbReference type="ARBA" id="ARBA00013404"/>
    </source>
</evidence>
<keyword evidence="11" id="KW-0472">Membrane</keyword>
<keyword evidence="7 13" id="KW-0255">Endonuclease</keyword>
<evidence type="ECO:0000256" key="9">
    <source>
        <dbReference type="ARBA" id="ARBA00022837"/>
    </source>
</evidence>
<dbReference type="Gene3D" id="2.40.50.90">
    <property type="match status" value="1"/>
</dbReference>
<comment type="similarity">
    <text evidence="3">Belongs to the LCL3 family.</text>
</comment>
<keyword evidence="6" id="KW-0540">Nuclease</keyword>
<dbReference type="PANTHER" id="PTHR12302:SF3">
    <property type="entry name" value="SERINE_THREONINE-PROTEIN KINASE 31"/>
    <property type="match status" value="1"/>
</dbReference>
<evidence type="ECO:0000256" key="11">
    <source>
        <dbReference type="SAM" id="Phobius"/>
    </source>
</evidence>
<gene>
    <name evidence="13" type="ORF">HGUI_02342</name>
</gene>
<keyword evidence="8" id="KW-0378">Hydrolase</keyword>
<keyword evidence="14" id="KW-1185">Reference proteome</keyword>
<feature type="region of interest" description="Disordered" evidence="10">
    <location>
        <begin position="155"/>
        <end position="175"/>
    </location>
</feature>
<dbReference type="Proteomes" id="UP000183365">
    <property type="component" value="Unassembled WGS sequence"/>
</dbReference>
<organism evidence="13 14">
    <name type="scientific">Hanseniaspora guilliermondii</name>
    <dbReference type="NCBI Taxonomy" id="56406"/>
    <lineage>
        <taxon>Eukaryota</taxon>
        <taxon>Fungi</taxon>
        <taxon>Dikarya</taxon>
        <taxon>Ascomycota</taxon>
        <taxon>Saccharomycotina</taxon>
        <taxon>Saccharomycetes</taxon>
        <taxon>Saccharomycodales</taxon>
        <taxon>Saccharomycodaceae</taxon>
        <taxon>Hanseniaspora</taxon>
    </lineage>
</organism>
<evidence type="ECO:0000256" key="7">
    <source>
        <dbReference type="ARBA" id="ARBA00022759"/>
    </source>
</evidence>
<evidence type="ECO:0000259" key="12">
    <source>
        <dbReference type="PROSITE" id="PS50830"/>
    </source>
</evidence>
<keyword evidence="9" id="KW-0106">Calcium</keyword>
<evidence type="ECO:0000256" key="2">
    <source>
        <dbReference type="ARBA" id="ARBA00004173"/>
    </source>
</evidence>
<evidence type="ECO:0000256" key="1">
    <source>
        <dbReference type="ARBA" id="ARBA00004167"/>
    </source>
</evidence>
<accession>A0A1L0FKM7</accession>
<name>A0A1L0FKM7_9ASCO</name>
<feature type="domain" description="TNase-like" evidence="12">
    <location>
        <begin position="81"/>
        <end position="331"/>
    </location>
</feature>
<dbReference type="SUPFAM" id="SSF50199">
    <property type="entry name" value="Staphylococcal nuclease"/>
    <property type="match status" value="1"/>
</dbReference>
<dbReference type="PANTHER" id="PTHR12302">
    <property type="entry name" value="EBNA2 BINDING PROTEIN P100"/>
    <property type="match status" value="1"/>
</dbReference>